<dbReference type="PANTHER" id="PTHR48106">
    <property type="entry name" value="QUINONE OXIDOREDUCTASE PIG3-RELATED"/>
    <property type="match status" value="1"/>
</dbReference>
<evidence type="ECO:0000259" key="3">
    <source>
        <dbReference type="SMART" id="SM00829"/>
    </source>
</evidence>
<name>A0ABY5E4N4_9BACT</name>
<dbReference type="CDD" id="cd08274">
    <property type="entry name" value="MDR9"/>
    <property type="match status" value="1"/>
</dbReference>
<dbReference type="Gene3D" id="3.40.50.720">
    <property type="entry name" value="NAD(P)-binding Rossmann-like Domain"/>
    <property type="match status" value="1"/>
</dbReference>
<keyword evidence="5" id="KW-1185">Reference proteome</keyword>
<evidence type="ECO:0000313" key="5">
    <source>
        <dbReference type="Proteomes" id="UP001060012"/>
    </source>
</evidence>
<gene>
    <name evidence="4" type="ORF">NJU99_10735</name>
</gene>
<protein>
    <submittedName>
        <fullName evidence="4">Alcohol dehydrogenase family protein</fullName>
    </submittedName>
</protein>
<dbReference type="SUPFAM" id="SSF50129">
    <property type="entry name" value="GroES-like"/>
    <property type="match status" value="1"/>
</dbReference>
<dbReference type="SMART" id="SM00829">
    <property type="entry name" value="PKS_ER"/>
    <property type="match status" value="1"/>
</dbReference>
<dbReference type="Pfam" id="PF00107">
    <property type="entry name" value="ADH_zinc_N"/>
    <property type="match status" value="1"/>
</dbReference>
<dbReference type="EMBL" id="CP100595">
    <property type="protein sequence ID" value="UTJ05735.1"/>
    <property type="molecule type" value="Genomic_DNA"/>
</dbReference>
<dbReference type="InterPro" id="IPR013149">
    <property type="entry name" value="ADH-like_C"/>
</dbReference>
<dbReference type="Proteomes" id="UP001060012">
    <property type="component" value="Chromosome"/>
</dbReference>
<dbReference type="InterPro" id="IPR013154">
    <property type="entry name" value="ADH-like_N"/>
</dbReference>
<keyword evidence="1" id="KW-0521">NADP</keyword>
<dbReference type="InterPro" id="IPR011032">
    <property type="entry name" value="GroES-like_sf"/>
</dbReference>
<organism evidence="4 5">
    <name type="scientific">Arcobacter roscoffensis</name>
    <dbReference type="NCBI Taxonomy" id="2961520"/>
    <lineage>
        <taxon>Bacteria</taxon>
        <taxon>Pseudomonadati</taxon>
        <taxon>Campylobacterota</taxon>
        <taxon>Epsilonproteobacteria</taxon>
        <taxon>Campylobacterales</taxon>
        <taxon>Arcobacteraceae</taxon>
        <taxon>Arcobacter</taxon>
    </lineage>
</organism>
<dbReference type="Pfam" id="PF08240">
    <property type="entry name" value="ADH_N"/>
    <property type="match status" value="1"/>
</dbReference>
<reference evidence="4" key="1">
    <citation type="submission" date="2022-07" db="EMBL/GenBank/DDBJ databases">
        <title>Arcobacter roscoffensis sp. nov., a marine bacterium isolated from coastal seawater collected from Roscoff, France.</title>
        <authorList>
            <person name="Pascual J."/>
            <person name="Lepeaux C."/>
            <person name="Methner A."/>
            <person name="Overmann J."/>
        </authorList>
    </citation>
    <scope>NUCLEOTIDE SEQUENCE</scope>
    <source>
        <strain evidence="4">ARW1-2F2</strain>
    </source>
</reference>
<dbReference type="SUPFAM" id="SSF51735">
    <property type="entry name" value="NAD(P)-binding Rossmann-fold domains"/>
    <property type="match status" value="1"/>
</dbReference>
<dbReference type="InterPro" id="IPR036291">
    <property type="entry name" value="NAD(P)-bd_dom_sf"/>
</dbReference>
<dbReference type="Gene3D" id="3.90.180.10">
    <property type="entry name" value="Medium-chain alcohol dehydrogenases, catalytic domain"/>
    <property type="match status" value="1"/>
</dbReference>
<dbReference type="RefSeq" id="WP_254575916.1">
    <property type="nucleotide sequence ID" value="NZ_CP100595.1"/>
</dbReference>
<proteinExistence type="predicted"/>
<evidence type="ECO:0000313" key="4">
    <source>
        <dbReference type="EMBL" id="UTJ05735.1"/>
    </source>
</evidence>
<feature type="domain" description="Enoyl reductase (ER)" evidence="3">
    <location>
        <begin position="17"/>
        <end position="346"/>
    </location>
</feature>
<sequence>MNNIPKQMNAVILKANGDYDNLEYVLDFKTPSPKENEVLVEVKAAGVNNTDINTRIGWYSKNDNSSDDAAWTGKGLEFPLIQGIDVCGIIVAVGENIDKKRVGQRVILEPCLKYVNSKLMNPAYFLGSECNGGFAQYTVVSTEHAHEIKSDYTDIELASFPCSYSTAENLLTRADVKKDNIVLITGASGGVGSAAIQLATARGAKIIAITSPSKYSDIRNLGAYKTLSRKEPILEQLDKNSIDVVIDLVGGENFNDLLEVLKAKGKYATSGAIGGAIVNLDLRTLYLKDLTLIGGTVLEEGVFSSLVSLIEEKKIKPLVSKVYKLQDIVLAQKEFLEKKHIGKIVLEVK</sequence>
<evidence type="ECO:0000256" key="1">
    <source>
        <dbReference type="ARBA" id="ARBA00022857"/>
    </source>
</evidence>
<dbReference type="InterPro" id="IPR020843">
    <property type="entry name" value="ER"/>
</dbReference>
<accession>A0ABY5E4N4</accession>
<keyword evidence="2" id="KW-0560">Oxidoreductase</keyword>
<evidence type="ECO:0000256" key="2">
    <source>
        <dbReference type="ARBA" id="ARBA00023002"/>
    </source>
</evidence>
<dbReference type="PANTHER" id="PTHR48106:SF18">
    <property type="entry name" value="QUINONE OXIDOREDUCTASE PIG3"/>
    <property type="match status" value="1"/>
</dbReference>